<dbReference type="CDD" id="cd14686">
    <property type="entry name" value="bZIP"/>
    <property type="match status" value="1"/>
</dbReference>
<accession>A0ABQ8YUB9</accession>
<keyword evidence="2" id="KW-0812">Transmembrane</keyword>
<feature type="compositionally biased region" description="Basic and acidic residues" evidence="1">
    <location>
        <begin position="408"/>
        <end position="436"/>
    </location>
</feature>
<keyword evidence="2" id="KW-1133">Transmembrane helix</keyword>
<proteinExistence type="predicted"/>
<evidence type="ECO:0000313" key="3">
    <source>
        <dbReference type="EMBL" id="KAJ6248203.1"/>
    </source>
</evidence>
<evidence type="ECO:0000313" key="4">
    <source>
        <dbReference type="Proteomes" id="UP001150062"/>
    </source>
</evidence>
<reference evidence="3" key="1">
    <citation type="submission" date="2022-08" db="EMBL/GenBank/DDBJ databases">
        <title>Novel sulfate-reducing endosymbionts in the free-living metamonad Anaeramoeba.</title>
        <authorList>
            <person name="Jerlstrom-Hultqvist J."/>
            <person name="Cepicka I."/>
            <person name="Gallot-Lavallee L."/>
            <person name="Salas-Leiva D."/>
            <person name="Curtis B.A."/>
            <person name="Zahonova K."/>
            <person name="Pipaliya S."/>
            <person name="Dacks J."/>
            <person name="Roger A.J."/>
        </authorList>
    </citation>
    <scope>NUCLEOTIDE SEQUENCE</scope>
    <source>
        <strain evidence="3">Schooner1</strain>
    </source>
</reference>
<evidence type="ECO:0000256" key="2">
    <source>
        <dbReference type="SAM" id="Phobius"/>
    </source>
</evidence>
<feature type="compositionally biased region" description="Acidic residues" evidence="1">
    <location>
        <begin position="85"/>
        <end position="99"/>
    </location>
</feature>
<keyword evidence="2" id="KW-0472">Membrane</keyword>
<evidence type="ECO:0000256" key="1">
    <source>
        <dbReference type="SAM" id="MobiDB-lite"/>
    </source>
</evidence>
<dbReference type="EMBL" id="JAOAOG010000116">
    <property type="protein sequence ID" value="KAJ6248203.1"/>
    <property type="molecule type" value="Genomic_DNA"/>
</dbReference>
<feature type="compositionally biased region" description="Basic and acidic residues" evidence="1">
    <location>
        <begin position="152"/>
        <end position="183"/>
    </location>
</feature>
<feature type="region of interest" description="Disordered" evidence="1">
    <location>
        <begin position="67"/>
        <end position="195"/>
    </location>
</feature>
<comment type="caution">
    <text evidence="3">The sequence shown here is derived from an EMBL/GenBank/DDBJ whole genome shotgun (WGS) entry which is preliminary data.</text>
</comment>
<feature type="compositionally biased region" description="Acidic residues" evidence="1">
    <location>
        <begin position="591"/>
        <end position="603"/>
    </location>
</feature>
<feature type="compositionally biased region" description="Basic residues" evidence="1">
    <location>
        <begin position="134"/>
        <end position="151"/>
    </location>
</feature>
<sequence length="617" mass="72428">MSVSQDEIDQMIISNLNTTEDYFEDFFDFDLSQEKVVLGGIDFDLFEREKRPIEHSDRVDDQIFIEVSHPHQANNNDPQGKKQEEEEEEEEEEKEEEKEQEQKKKRILIRYKKKKYNKTTGNNKYGPKYLIIRNKPKNKLKKQPKKKKKKLNQREIEERERLVNLPEEQQKQLSRKERNLLKKEKNRRSSKLSRLKKNQRFEEIEKENQLLRETLKNYQKNLSDLTKQCQKQNNVVNKLQSTIINLPQNEKLISELGKINFLKDQENKQEKFNYLQSVSNYLSKGLQLIKIPTINLKNNGECIQSGNQDPLNKDNQNNHVIMFTFFVFLLCLGLGFSYFIFPSNNAFRMKGIQSYVNENPVAKRAAVNDQNEIEKSDDNYWPNEQLAQAKSKDWYQIQLGSRFSKTKPTKERKIDTNTDTNTKTETKAETESEASAKAKTRKGAGAGTVNKQSVTNSLLDEKISKKDSKMYHVGNNGNPIRDFFFKKSVIEDTSEQYDDQTDSFYNQGHQFGNVQSLDNIQEQHEEELEQEKLVKIKKDIKELVQMQQKIEKEIGKNGTEDEVVLEIDLVKELIEIIEDMIQNEQQKLESESESEFESEYEDEECKGGGLNEICILY</sequence>
<dbReference type="Proteomes" id="UP001150062">
    <property type="component" value="Unassembled WGS sequence"/>
</dbReference>
<feature type="region of interest" description="Disordered" evidence="1">
    <location>
        <begin position="584"/>
        <end position="603"/>
    </location>
</feature>
<protein>
    <submittedName>
        <fullName evidence="3">A-type inclusion protein</fullName>
    </submittedName>
</protein>
<feature type="compositionally biased region" description="Basic residues" evidence="1">
    <location>
        <begin position="184"/>
        <end position="195"/>
    </location>
</feature>
<keyword evidence="4" id="KW-1185">Reference proteome</keyword>
<gene>
    <name evidence="3" type="ORF">M0813_17866</name>
</gene>
<feature type="region of interest" description="Disordered" evidence="1">
    <location>
        <begin position="405"/>
        <end position="453"/>
    </location>
</feature>
<feature type="transmembrane region" description="Helical" evidence="2">
    <location>
        <begin position="320"/>
        <end position="341"/>
    </location>
</feature>
<organism evidence="3 4">
    <name type="scientific">Anaeramoeba flamelloides</name>
    <dbReference type="NCBI Taxonomy" id="1746091"/>
    <lineage>
        <taxon>Eukaryota</taxon>
        <taxon>Metamonada</taxon>
        <taxon>Anaeramoebidae</taxon>
        <taxon>Anaeramoeba</taxon>
    </lineage>
</organism>
<name>A0ABQ8YUB9_9EUKA</name>
<feature type="compositionally biased region" description="Basic residues" evidence="1">
    <location>
        <begin position="103"/>
        <end position="117"/>
    </location>
</feature>